<organism evidence="14">
    <name type="scientific">Blastocystis hominis</name>
    <dbReference type="NCBI Taxonomy" id="12968"/>
    <lineage>
        <taxon>Eukaryota</taxon>
        <taxon>Sar</taxon>
        <taxon>Stramenopiles</taxon>
        <taxon>Bigyra</taxon>
        <taxon>Opalozoa</taxon>
        <taxon>Opalinata</taxon>
        <taxon>Blastocystidae</taxon>
        <taxon>Blastocystis</taxon>
    </lineage>
</organism>
<keyword evidence="9 12" id="KW-0408">Iron</keyword>
<feature type="domain" description="4Fe-4S ferredoxin-type" evidence="13">
    <location>
        <begin position="511"/>
        <end position="540"/>
    </location>
</feature>
<dbReference type="PANTHER" id="PTHR10617:SF107">
    <property type="entry name" value="ELECTRON TRANSFER FLAVOPROTEIN-UBIQUINONE OXIDOREDUCTASE, MITOCHONDRIAL"/>
    <property type="match status" value="1"/>
</dbReference>
<keyword evidence="3 12" id="KW-0813">Transport</keyword>
<dbReference type="GO" id="GO:0005739">
    <property type="term" value="C:mitochondrion"/>
    <property type="evidence" value="ECO:0007669"/>
    <property type="project" value="UniProtKB-ARBA"/>
</dbReference>
<dbReference type="Gene3D" id="3.50.50.60">
    <property type="entry name" value="FAD/NAD(P)-binding domain"/>
    <property type="match status" value="1"/>
</dbReference>
<evidence type="ECO:0000256" key="4">
    <source>
        <dbReference type="ARBA" id="ARBA00022630"/>
    </source>
</evidence>
<dbReference type="SUPFAM" id="SSF51905">
    <property type="entry name" value="FAD/NAD(P)-binding domain"/>
    <property type="match status" value="1"/>
</dbReference>
<dbReference type="EMBL" id="FN668661">
    <property type="protein sequence ID" value="CBK23528.2"/>
    <property type="molecule type" value="Genomic_DNA"/>
</dbReference>
<evidence type="ECO:0000256" key="12">
    <source>
        <dbReference type="RuleBase" id="RU366068"/>
    </source>
</evidence>
<dbReference type="OrthoDB" id="437331at2759"/>
<dbReference type="EC" id="1.5.5.1" evidence="12"/>
<evidence type="ECO:0000256" key="6">
    <source>
        <dbReference type="ARBA" id="ARBA00022827"/>
    </source>
</evidence>
<dbReference type="InterPro" id="IPR007859">
    <property type="entry name" value="ETF-QO/FixX_C"/>
</dbReference>
<evidence type="ECO:0000256" key="8">
    <source>
        <dbReference type="ARBA" id="ARBA00023002"/>
    </source>
</evidence>
<comment type="catalytic activity">
    <reaction evidence="12">
        <text>a ubiquinone + reduced [electron-transfer flavoprotein] = a ubiquinol + oxidized [electron-transfer flavoprotein] + H(+)</text>
        <dbReference type="Rhea" id="RHEA:24052"/>
        <dbReference type="Rhea" id="RHEA-COMP:9565"/>
        <dbReference type="Rhea" id="RHEA-COMP:9566"/>
        <dbReference type="Rhea" id="RHEA-COMP:10685"/>
        <dbReference type="Rhea" id="RHEA-COMP:10686"/>
        <dbReference type="ChEBI" id="CHEBI:15378"/>
        <dbReference type="ChEBI" id="CHEBI:16389"/>
        <dbReference type="ChEBI" id="CHEBI:17976"/>
        <dbReference type="ChEBI" id="CHEBI:57692"/>
        <dbReference type="ChEBI" id="CHEBI:58307"/>
        <dbReference type="EC" id="1.5.5.1"/>
    </reaction>
</comment>
<dbReference type="GO" id="GO:0004174">
    <property type="term" value="F:electron-transferring-flavoprotein dehydrogenase activity"/>
    <property type="evidence" value="ECO:0007669"/>
    <property type="project" value="UniProtKB-UniRule"/>
</dbReference>
<dbReference type="PROSITE" id="PS51379">
    <property type="entry name" value="4FE4S_FER_2"/>
    <property type="match status" value="1"/>
</dbReference>
<keyword evidence="4 12" id="KW-0285">Flavoprotein</keyword>
<keyword evidence="5 12" id="KW-0479">Metal-binding</keyword>
<sequence length="550" mass="60940">MDYDVVIVGAGCAGLATAIRLKTEAAKQQKDISVCVLEKGEMVGSHILSGCLFDPAPLNTLLPNWKELDPPITQKVTQESMRFFFSQENSCSIPSSLIPKPTRHTNHYIVSLSNVTRWLGEIAEQHGVDIFTDTGVSSLLLEQNRAVGVITVDKGIDPQGNPKDDFLPGYEIRGKSIVLAEGALGSVTESAIRQFHLESKGVRTYGLGMKEVWELQNSEELAGKVIHTLGYPLQRGLNDSLYGGGFLYFQEPNLLHIGYVIVGLDYEDTFISPYEEFQLFKQLDFVSAFLRKGERLEYGARVIYEGGLLGQIAPAFPGGLIVGESLGVMNMLSLQGSHNAIETGILAADSLLEEWESLAPGSVSKAFPAKLEKSRMRKELYNSRSSRAMFHAGLLSGMFYSFVSGTLLGNRNLFTHYLPPGMDWEKTKTAKESEKCIRRGYQKPDGVVSFDRESSLALSSVEYPEELSHIRVKKGMEQVPVDYSLKEYDAPEQRFCPANVYEYVKNDEGKVSLKIHNENCIHCKTCVVKTPKQFVEWTVPSSGGPNYSGM</sequence>
<evidence type="ECO:0000256" key="3">
    <source>
        <dbReference type="ARBA" id="ARBA00022448"/>
    </source>
</evidence>
<evidence type="ECO:0000256" key="11">
    <source>
        <dbReference type="ARBA" id="ARBA00023075"/>
    </source>
</evidence>
<dbReference type="GO" id="GO:0051539">
    <property type="term" value="F:4 iron, 4 sulfur cluster binding"/>
    <property type="evidence" value="ECO:0007669"/>
    <property type="project" value="UniProtKB-UniRule"/>
</dbReference>
<dbReference type="Pfam" id="PF00890">
    <property type="entry name" value="FAD_binding_2"/>
    <property type="match status" value="1"/>
</dbReference>
<dbReference type="Pfam" id="PF21162">
    <property type="entry name" value="ETFQO_UQ-bd"/>
    <property type="match status" value="1"/>
</dbReference>
<comment type="function">
    <text evidence="2 12">Accepts electrons from ETF and reduces ubiquinone.</text>
</comment>
<evidence type="ECO:0000313" key="15">
    <source>
        <dbReference type="Proteomes" id="UP000008312"/>
    </source>
</evidence>
<name>D8M5S9_BLAHO</name>
<keyword evidence="7 12" id="KW-0249">Electron transport</keyword>
<dbReference type="InterPro" id="IPR036188">
    <property type="entry name" value="FAD/NAD-bd_sf"/>
</dbReference>
<dbReference type="Pfam" id="PF05187">
    <property type="entry name" value="Fer4_ETF_QO"/>
    <property type="match status" value="1"/>
</dbReference>
<gene>
    <name evidence="14" type="ORF">GSBLH_T00003388001</name>
</gene>
<dbReference type="InParanoid" id="D8M5S9"/>
<dbReference type="Gene3D" id="3.30.70.20">
    <property type="match status" value="1"/>
</dbReference>
<evidence type="ECO:0000256" key="7">
    <source>
        <dbReference type="ARBA" id="ARBA00022982"/>
    </source>
</evidence>
<dbReference type="InterPro" id="IPR003953">
    <property type="entry name" value="FAD-dep_OxRdtase_2_FAD-bd"/>
</dbReference>
<evidence type="ECO:0000256" key="10">
    <source>
        <dbReference type="ARBA" id="ARBA00023014"/>
    </source>
</evidence>
<keyword evidence="10 12" id="KW-0411">Iron-sulfur</keyword>
<evidence type="ECO:0000256" key="5">
    <source>
        <dbReference type="ARBA" id="ARBA00022723"/>
    </source>
</evidence>
<dbReference type="GeneID" id="24920490"/>
<dbReference type="InterPro" id="IPR040156">
    <property type="entry name" value="ETF-QO"/>
</dbReference>
<keyword evidence="6 12" id="KW-0274">FAD</keyword>
<proteinExistence type="predicted"/>
<dbReference type="SUPFAM" id="SSF54373">
    <property type="entry name" value="FAD-linked reductases, C-terminal domain"/>
    <property type="match status" value="1"/>
</dbReference>
<keyword evidence="15" id="KW-1185">Reference proteome</keyword>
<evidence type="ECO:0000256" key="9">
    <source>
        <dbReference type="ARBA" id="ARBA00023004"/>
    </source>
</evidence>
<evidence type="ECO:0000256" key="2">
    <source>
        <dbReference type="ARBA" id="ARBA00002819"/>
    </source>
</evidence>
<dbReference type="Proteomes" id="UP000008312">
    <property type="component" value="Unassembled WGS sequence"/>
</dbReference>
<dbReference type="OMA" id="INFQNCV"/>
<dbReference type="AlphaFoldDB" id="D8M5S9"/>
<protein>
    <recommendedName>
        <fullName evidence="12">Electron transfer flavoprotein-ubiquinone oxidoreductase</fullName>
        <shortName evidence="12">ETF-QO</shortName>
        <ecNumber evidence="12">1.5.5.1</ecNumber>
    </recommendedName>
</protein>
<dbReference type="PANTHER" id="PTHR10617">
    <property type="entry name" value="ELECTRON TRANSFER FLAVOPROTEIN-UBIQUINONE OXIDOREDUCTASE"/>
    <property type="match status" value="1"/>
</dbReference>
<dbReference type="InterPro" id="IPR049398">
    <property type="entry name" value="ETF-QO/FixC_UQ-bd"/>
</dbReference>
<dbReference type="GO" id="GO:0046872">
    <property type="term" value="F:metal ion binding"/>
    <property type="evidence" value="ECO:0007669"/>
    <property type="project" value="UniProtKB-KW"/>
</dbReference>
<evidence type="ECO:0000313" key="14">
    <source>
        <dbReference type="EMBL" id="CBK23528.2"/>
    </source>
</evidence>
<evidence type="ECO:0000256" key="1">
    <source>
        <dbReference type="ARBA" id="ARBA00001974"/>
    </source>
</evidence>
<keyword evidence="8 12" id="KW-0560">Oxidoreductase</keyword>
<comment type="cofactor">
    <cofactor evidence="1 12">
        <name>FAD</name>
        <dbReference type="ChEBI" id="CHEBI:57692"/>
    </cofactor>
</comment>
<reference evidence="14" key="1">
    <citation type="submission" date="2010-02" db="EMBL/GenBank/DDBJ databases">
        <title>Sequencing and annotation of the Blastocystis hominis genome.</title>
        <authorList>
            <person name="Wincker P."/>
        </authorList>
    </citation>
    <scope>NUCLEOTIDE SEQUENCE</scope>
    <source>
        <strain evidence="14">Singapore isolate B</strain>
    </source>
</reference>
<comment type="cofactor">
    <cofactor evidence="12">
        <name>[4Fe-4S] cluster</name>
        <dbReference type="ChEBI" id="CHEBI:49883"/>
    </cofactor>
    <text evidence="12">Binds 1 [4Fe-4S] cluster.</text>
</comment>
<keyword evidence="11 12" id="KW-0830">Ubiquinone</keyword>
<dbReference type="SUPFAM" id="SSF54862">
    <property type="entry name" value="4Fe-4S ferredoxins"/>
    <property type="match status" value="1"/>
</dbReference>
<dbReference type="InterPro" id="IPR017896">
    <property type="entry name" value="4Fe4S_Fe-S-bd"/>
</dbReference>
<dbReference type="RefSeq" id="XP_012897576.1">
    <property type="nucleotide sequence ID" value="XM_013042122.1"/>
</dbReference>
<evidence type="ECO:0000259" key="13">
    <source>
        <dbReference type="PROSITE" id="PS51379"/>
    </source>
</evidence>
<accession>D8M5S9</accession>
<dbReference type="Gene3D" id="3.30.9.90">
    <property type="match status" value="1"/>
</dbReference>